<evidence type="ECO:0000313" key="2">
    <source>
        <dbReference type="Proteomes" id="UP000265520"/>
    </source>
</evidence>
<proteinExistence type="predicted"/>
<feature type="non-terminal residue" evidence="1">
    <location>
        <position position="1"/>
    </location>
</feature>
<evidence type="ECO:0000313" key="1">
    <source>
        <dbReference type="EMBL" id="MCI90570.1"/>
    </source>
</evidence>
<name>A0A392VVU9_9FABA</name>
<dbReference type="Proteomes" id="UP000265520">
    <property type="component" value="Unassembled WGS sequence"/>
</dbReference>
<dbReference type="EMBL" id="LXQA011248308">
    <property type="protein sequence ID" value="MCI90570.1"/>
    <property type="molecule type" value="Genomic_DNA"/>
</dbReference>
<sequence>LENPPLGFHRYRSIVFIGGRCVRVRLMRLVSPEKFSPIFIRSMRV</sequence>
<comment type="caution">
    <text evidence="1">The sequence shown here is derived from an EMBL/GenBank/DDBJ whole genome shotgun (WGS) entry which is preliminary data.</text>
</comment>
<accession>A0A392VVU9</accession>
<reference evidence="1 2" key="1">
    <citation type="journal article" date="2018" name="Front. Plant Sci.">
        <title>Red Clover (Trifolium pratense) and Zigzag Clover (T. medium) - A Picture of Genomic Similarities and Differences.</title>
        <authorList>
            <person name="Dluhosova J."/>
            <person name="Istvanek J."/>
            <person name="Nedelnik J."/>
            <person name="Repkova J."/>
        </authorList>
    </citation>
    <scope>NUCLEOTIDE SEQUENCE [LARGE SCALE GENOMIC DNA]</scope>
    <source>
        <strain evidence="2">cv. 10/8</strain>
        <tissue evidence="1">Leaf</tissue>
    </source>
</reference>
<organism evidence="1 2">
    <name type="scientific">Trifolium medium</name>
    <dbReference type="NCBI Taxonomy" id="97028"/>
    <lineage>
        <taxon>Eukaryota</taxon>
        <taxon>Viridiplantae</taxon>
        <taxon>Streptophyta</taxon>
        <taxon>Embryophyta</taxon>
        <taxon>Tracheophyta</taxon>
        <taxon>Spermatophyta</taxon>
        <taxon>Magnoliopsida</taxon>
        <taxon>eudicotyledons</taxon>
        <taxon>Gunneridae</taxon>
        <taxon>Pentapetalae</taxon>
        <taxon>rosids</taxon>
        <taxon>fabids</taxon>
        <taxon>Fabales</taxon>
        <taxon>Fabaceae</taxon>
        <taxon>Papilionoideae</taxon>
        <taxon>50 kb inversion clade</taxon>
        <taxon>NPAAA clade</taxon>
        <taxon>Hologalegina</taxon>
        <taxon>IRL clade</taxon>
        <taxon>Trifolieae</taxon>
        <taxon>Trifolium</taxon>
    </lineage>
</organism>
<keyword evidence="2" id="KW-1185">Reference proteome</keyword>
<dbReference type="AlphaFoldDB" id="A0A392VVU9"/>
<protein>
    <submittedName>
        <fullName evidence="1">Uncharacterized protein</fullName>
    </submittedName>
</protein>